<organism evidence="1">
    <name type="scientific">Ixodes ricinus</name>
    <name type="common">Common tick</name>
    <name type="synonym">Acarus ricinus</name>
    <dbReference type="NCBI Taxonomy" id="34613"/>
    <lineage>
        <taxon>Eukaryota</taxon>
        <taxon>Metazoa</taxon>
        <taxon>Ecdysozoa</taxon>
        <taxon>Arthropoda</taxon>
        <taxon>Chelicerata</taxon>
        <taxon>Arachnida</taxon>
        <taxon>Acari</taxon>
        <taxon>Parasitiformes</taxon>
        <taxon>Ixodida</taxon>
        <taxon>Ixodoidea</taxon>
        <taxon>Ixodidae</taxon>
        <taxon>Ixodinae</taxon>
        <taxon>Ixodes</taxon>
    </lineage>
</organism>
<name>A0A6B0UYL9_IXORI</name>
<dbReference type="EMBL" id="GIFC01012826">
    <property type="protein sequence ID" value="MXU94909.1"/>
    <property type="molecule type" value="Transcribed_RNA"/>
</dbReference>
<sequence>MPSGPVAIPAGTLLSALSRSPVVVVSLVFSSRAALLFVLCPISFGSSSANAASIVRLINSLVSSPFTPIPSSVVNEQWNPPIFLPCSLMCSRNLLLHSYHPDLPPKSTALQLYQSRPGLEQMPLLFFTEMYLISMPPRWVCPPFAHLCSLEGSCRPAMAALTSLSHQLLGACS</sequence>
<proteinExistence type="predicted"/>
<protein>
    <submittedName>
        <fullName evidence="1">Putative secreted protein</fullName>
    </submittedName>
</protein>
<reference evidence="1" key="1">
    <citation type="submission" date="2019-12" db="EMBL/GenBank/DDBJ databases">
        <title>An insight into the sialome of adult female Ixodes ricinus ticks feeding for 6 days.</title>
        <authorList>
            <person name="Perner J."/>
            <person name="Ribeiro J.M.C."/>
        </authorList>
    </citation>
    <scope>NUCLEOTIDE SEQUENCE</scope>
    <source>
        <strain evidence="1">Semi-engorged</strain>
        <tissue evidence="1">Salivary glands</tissue>
    </source>
</reference>
<dbReference type="AlphaFoldDB" id="A0A6B0UYL9"/>
<accession>A0A6B0UYL9</accession>
<evidence type="ECO:0000313" key="1">
    <source>
        <dbReference type="EMBL" id="MXU94909.1"/>
    </source>
</evidence>